<gene>
    <name evidence="3" type="ORF">CTI12_AA077540</name>
</gene>
<evidence type="ECO:0000259" key="2">
    <source>
        <dbReference type="Pfam" id="PF13966"/>
    </source>
</evidence>
<accession>A0A2U1Q4G8</accession>
<evidence type="ECO:0000313" key="3">
    <source>
        <dbReference type="EMBL" id="PWA92842.1"/>
    </source>
</evidence>
<keyword evidence="3" id="KW-0548">Nucleotidyltransferase</keyword>
<dbReference type="Pfam" id="PF13966">
    <property type="entry name" value="zf-RVT"/>
    <property type="match status" value="1"/>
</dbReference>
<evidence type="ECO:0000256" key="1">
    <source>
        <dbReference type="SAM" id="MobiDB-lite"/>
    </source>
</evidence>
<comment type="caution">
    <text evidence="3">The sequence shown here is derived from an EMBL/GenBank/DDBJ whole genome shotgun (WGS) entry which is preliminary data.</text>
</comment>
<dbReference type="EMBL" id="PKPP01000432">
    <property type="protein sequence ID" value="PWA92842.1"/>
    <property type="molecule type" value="Genomic_DNA"/>
</dbReference>
<keyword evidence="3" id="KW-0695">RNA-directed DNA polymerase</keyword>
<keyword evidence="3" id="KW-0808">Transferase</keyword>
<name>A0A2U1Q4G8_ARTAN</name>
<proteinExistence type="predicted"/>
<dbReference type="Proteomes" id="UP000245207">
    <property type="component" value="Unassembled WGS sequence"/>
</dbReference>
<dbReference type="AlphaFoldDB" id="A0A2U1Q4G8"/>
<dbReference type="PANTHER" id="PTHR36617">
    <property type="entry name" value="PROTEIN, PUTATIVE-RELATED"/>
    <property type="match status" value="1"/>
</dbReference>
<dbReference type="GO" id="GO:0003964">
    <property type="term" value="F:RNA-directed DNA polymerase activity"/>
    <property type="evidence" value="ECO:0007669"/>
    <property type="project" value="UniProtKB-KW"/>
</dbReference>
<dbReference type="InterPro" id="IPR026960">
    <property type="entry name" value="RVT-Znf"/>
</dbReference>
<feature type="compositionally biased region" description="Basic residues" evidence="1">
    <location>
        <begin position="294"/>
        <end position="312"/>
    </location>
</feature>
<feature type="region of interest" description="Disordered" evidence="1">
    <location>
        <begin position="30"/>
        <end position="51"/>
    </location>
</feature>
<organism evidence="3 4">
    <name type="scientific">Artemisia annua</name>
    <name type="common">Sweet wormwood</name>
    <dbReference type="NCBI Taxonomy" id="35608"/>
    <lineage>
        <taxon>Eukaryota</taxon>
        <taxon>Viridiplantae</taxon>
        <taxon>Streptophyta</taxon>
        <taxon>Embryophyta</taxon>
        <taxon>Tracheophyta</taxon>
        <taxon>Spermatophyta</taxon>
        <taxon>Magnoliopsida</taxon>
        <taxon>eudicotyledons</taxon>
        <taxon>Gunneridae</taxon>
        <taxon>Pentapetalae</taxon>
        <taxon>asterids</taxon>
        <taxon>campanulids</taxon>
        <taxon>Asterales</taxon>
        <taxon>Asteraceae</taxon>
        <taxon>Asteroideae</taxon>
        <taxon>Anthemideae</taxon>
        <taxon>Artemisiinae</taxon>
        <taxon>Artemisia</taxon>
    </lineage>
</organism>
<feature type="region of interest" description="Disordered" evidence="1">
    <location>
        <begin position="290"/>
        <end position="322"/>
    </location>
</feature>
<reference evidence="3 4" key="1">
    <citation type="journal article" date="2018" name="Mol. Plant">
        <title>The genome of Artemisia annua provides insight into the evolution of Asteraceae family and artemisinin biosynthesis.</title>
        <authorList>
            <person name="Shen Q."/>
            <person name="Zhang L."/>
            <person name="Liao Z."/>
            <person name="Wang S."/>
            <person name="Yan T."/>
            <person name="Shi P."/>
            <person name="Liu M."/>
            <person name="Fu X."/>
            <person name="Pan Q."/>
            <person name="Wang Y."/>
            <person name="Lv Z."/>
            <person name="Lu X."/>
            <person name="Zhang F."/>
            <person name="Jiang W."/>
            <person name="Ma Y."/>
            <person name="Chen M."/>
            <person name="Hao X."/>
            <person name="Li L."/>
            <person name="Tang Y."/>
            <person name="Lv G."/>
            <person name="Zhou Y."/>
            <person name="Sun X."/>
            <person name="Brodelius P.E."/>
            <person name="Rose J.K.C."/>
            <person name="Tang K."/>
        </authorList>
    </citation>
    <scope>NUCLEOTIDE SEQUENCE [LARGE SCALE GENOMIC DNA]</scope>
    <source>
        <strain evidence="4">cv. Huhao1</strain>
        <tissue evidence="3">Leaf</tissue>
    </source>
</reference>
<feature type="domain" description="Reverse transcriptase zinc-binding" evidence="2">
    <location>
        <begin position="580"/>
        <end position="665"/>
    </location>
</feature>
<keyword evidence="4" id="KW-1185">Reference proteome</keyword>
<evidence type="ECO:0000313" key="4">
    <source>
        <dbReference type="Proteomes" id="UP000245207"/>
    </source>
</evidence>
<dbReference type="PANTHER" id="PTHR36617:SF5">
    <property type="entry name" value="OS05G0421675 PROTEIN"/>
    <property type="match status" value="1"/>
</dbReference>
<protein>
    <submittedName>
        <fullName evidence="3">RNA-directed DNA polymerase, eukaryota, Reverse transcriptase zinc-binding domain protein</fullName>
    </submittedName>
</protein>
<sequence length="732" mass="81114">MNGVKMGSCKLKVNVAKFAVENVGLKELEERAGRKQDKHDTRKDWKQDKREADWQNKGFGQSFQPGAGLSFRAVLSGKSSKVPSVVVESGCKSINVPDNVVAFYEIRGRALIGRARNLKTLTCLKQLCEENRVGGFNIVYVGGLSLLLNFKDKADAVEMMLNKELSLDDGDISVGLVGILVGDGKIINDSVDLKWTNKVFKTWITEEKGNWEPECIGMVEKKAVDVNVTAAVNDGVSPEKCYVSKSVVERVVNEESEVVIEEGVLKDKVASVSGDDENIKVNDTFLFNSSKSGPKPKKRPVKLIKKGGKRVQHTNFSPSDIVRPKKRSRNEVNDPFDLDRFIGILHNEEGIEGDPSISSPDSLGQGVDVDSLDLNRDVTAPEIIDEGSGMAVEQVDEEGGFLVQEVAATVDVGAVLGVDLTGHEGGLDKAPWLNKLKRVNGVDFLAIQETKADSLSNFVGISIWGNKNYGMEFVGSVGQSGGNVGNGNDTSFWIDPWLLNIPLMVFCPNLFRAESDKRCKVSERLLQSEVGISRVWNWKRSVSEAEDRAELVVLNSLLNAVALSEEMDSWGWIWIGNGAFSVSAVRELMYEDMDFSNISVFEWCKWIPKKCNIFGWRAEMGRIPTACELRHRNIPIVDVTWMLCGDAEGSVDHLFTGCITVARVWQHISSWCKVHNFFAFSFKDLLEVHNFVGFREEPKTFFMVSLSLGVGVFGGRGINKSSKERRLSRLIL</sequence>